<evidence type="ECO:0000256" key="1">
    <source>
        <dbReference type="ARBA" id="ARBA00022723"/>
    </source>
</evidence>
<dbReference type="PANTHER" id="PTHR11615">
    <property type="entry name" value="NITRATE, FORMATE, IRON DEHYDROGENASE"/>
    <property type="match status" value="1"/>
</dbReference>
<comment type="caution">
    <text evidence="5">The sequence shown here is derived from an EMBL/GenBank/DDBJ whole genome shotgun (WGS) entry which is preliminary data.</text>
</comment>
<dbReference type="InterPro" id="IPR009016">
    <property type="entry name" value="Fe_hydrogenase"/>
</dbReference>
<dbReference type="AlphaFoldDB" id="A0A7X2TEM5"/>
<keyword evidence="2" id="KW-0408">Iron</keyword>
<gene>
    <name evidence="5" type="ORF">FYJ39_16515</name>
</gene>
<feature type="domain" description="4Fe-4S ferredoxin-type" evidence="4">
    <location>
        <begin position="49"/>
        <end position="78"/>
    </location>
</feature>
<evidence type="ECO:0000256" key="2">
    <source>
        <dbReference type="ARBA" id="ARBA00023004"/>
    </source>
</evidence>
<dbReference type="InterPro" id="IPR017896">
    <property type="entry name" value="4Fe4S_Fe-S-bd"/>
</dbReference>
<dbReference type="Pfam" id="PF02256">
    <property type="entry name" value="Fe_hyd_SSU"/>
    <property type="match status" value="1"/>
</dbReference>
<sequence length="462" mass="51320">MSQHLPPEVRVPIDRDNVSIFRDEETCIKCGQCRDVCRDYIGVLGSYELSKTGDRAICVNCGQCANVCPVESIREQPEYGMVAAEVMDSDKVVIVSTSPSVRAALGEEFGMDKGSFVQGKMVALLRALGVDYVLDTSFGADLTIVEEASELIERITKGNKPLPQFTSCCPAWVKFAEIFYPEILPHISTAKSPIGMQGPTIKTYFAKKMGIDPSKIVNVAVTPCTAKKYEIRREEMRAAGKYLGVENMRDMDYVITTRELAQWARMKNIDFSALEDSEYDRLMGQGSGAGVIFGNTGGVMEAALRTAYEYMTGEKAPESLYQLEPVRGMEAVREASLIVGDMKVNVAVVYGTANIRGLIEQIKNQKKEYHFVEVMTCPGGCIGGGGQPKDKEYEGDALREKRIQSLYQRDEGMKLRSSHENEEIKALYREFYGRPLSSLAEDMLHTSYGDKSRQLNGDFSIM</sequence>
<dbReference type="SMART" id="SM00902">
    <property type="entry name" value="Fe_hyd_SSU"/>
    <property type="match status" value="1"/>
</dbReference>
<dbReference type="Gene3D" id="3.30.70.20">
    <property type="match status" value="1"/>
</dbReference>
<keyword evidence="3" id="KW-0411">Iron-sulfur</keyword>
<dbReference type="InterPro" id="IPR050340">
    <property type="entry name" value="Cytosolic_Fe-S_CAF"/>
</dbReference>
<dbReference type="PROSITE" id="PS51379">
    <property type="entry name" value="4FE4S_FER_2"/>
    <property type="match status" value="2"/>
</dbReference>
<dbReference type="PROSITE" id="PS00198">
    <property type="entry name" value="4FE4S_FER_1"/>
    <property type="match status" value="1"/>
</dbReference>
<dbReference type="InterPro" id="IPR013352">
    <property type="entry name" value="Fe_hydrogenase_subset"/>
</dbReference>
<keyword evidence="6" id="KW-1185">Reference proteome</keyword>
<dbReference type="Pfam" id="PF02906">
    <property type="entry name" value="Fe_hyd_lg_C"/>
    <property type="match status" value="1"/>
</dbReference>
<organism evidence="5 6">
    <name type="scientific">Clostridium porci</name>
    <dbReference type="NCBI Taxonomy" id="2605778"/>
    <lineage>
        <taxon>Bacteria</taxon>
        <taxon>Bacillati</taxon>
        <taxon>Bacillota</taxon>
        <taxon>Clostridia</taxon>
        <taxon>Eubacteriales</taxon>
        <taxon>Clostridiaceae</taxon>
        <taxon>Clostridium</taxon>
    </lineage>
</organism>
<dbReference type="InterPro" id="IPR003149">
    <property type="entry name" value="Fe_hydrogenase_ssu"/>
</dbReference>
<dbReference type="Gene3D" id="3.40.50.1780">
    <property type="match status" value="1"/>
</dbReference>
<dbReference type="EMBL" id="VUMD01000018">
    <property type="protein sequence ID" value="MSS38096.1"/>
    <property type="molecule type" value="Genomic_DNA"/>
</dbReference>
<dbReference type="Gene3D" id="3.40.950.10">
    <property type="entry name" value="Fe-only Hydrogenase (Larger Subunit), Chain L, domain 3"/>
    <property type="match status" value="1"/>
</dbReference>
<dbReference type="NCBIfam" id="TIGR02512">
    <property type="entry name" value="FeFe_hydrog_A"/>
    <property type="match status" value="1"/>
</dbReference>
<evidence type="ECO:0000313" key="5">
    <source>
        <dbReference type="EMBL" id="MSS38096.1"/>
    </source>
</evidence>
<dbReference type="Gene3D" id="4.10.260.20">
    <property type="entry name" value="Iron hydrogenase, small subunit"/>
    <property type="match status" value="1"/>
</dbReference>
<proteinExistence type="predicted"/>
<dbReference type="Pfam" id="PF00037">
    <property type="entry name" value="Fer4"/>
    <property type="match status" value="1"/>
</dbReference>
<evidence type="ECO:0000313" key="6">
    <source>
        <dbReference type="Proteomes" id="UP000429958"/>
    </source>
</evidence>
<reference evidence="5 6" key="1">
    <citation type="submission" date="2019-08" db="EMBL/GenBank/DDBJ databases">
        <title>In-depth cultivation of the pig gut microbiome towards novel bacterial diversity and tailored functional studies.</title>
        <authorList>
            <person name="Wylensek D."/>
            <person name="Hitch T.C.A."/>
            <person name="Clavel T."/>
        </authorList>
    </citation>
    <scope>NUCLEOTIDE SEQUENCE [LARGE SCALE GENOMIC DNA]</scope>
    <source>
        <strain evidence="5 6">WCA-389-WT-23D1</strain>
    </source>
</reference>
<dbReference type="GO" id="GO:0005506">
    <property type="term" value="F:iron ion binding"/>
    <property type="evidence" value="ECO:0007669"/>
    <property type="project" value="InterPro"/>
</dbReference>
<protein>
    <submittedName>
        <fullName evidence="5">Hydrogenase</fullName>
    </submittedName>
</protein>
<accession>A0A7X2TEM5</accession>
<evidence type="ECO:0000256" key="3">
    <source>
        <dbReference type="ARBA" id="ARBA00023014"/>
    </source>
</evidence>
<dbReference type="InterPro" id="IPR017900">
    <property type="entry name" value="4Fe4S_Fe_S_CS"/>
</dbReference>
<evidence type="ECO:0000259" key="4">
    <source>
        <dbReference type="PROSITE" id="PS51379"/>
    </source>
</evidence>
<feature type="domain" description="4Fe-4S ferredoxin-type" evidence="4">
    <location>
        <begin position="18"/>
        <end position="46"/>
    </location>
</feature>
<name>A0A7X2TEM5_9CLOT</name>
<dbReference type="InterPro" id="IPR004108">
    <property type="entry name" value="Fe_hydrogenase_lsu_C"/>
</dbReference>
<dbReference type="GO" id="GO:0051536">
    <property type="term" value="F:iron-sulfur cluster binding"/>
    <property type="evidence" value="ECO:0007669"/>
    <property type="project" value="UniProtKB-KW"/>
</dbReference>
<dbReference type="SUPFAM" id="SSF53920">
    <property type="entry name" value="Fe-only hydrogenase"/>
    <property type="match status" value="1"/>
</dbReference>
<dbReference type="GO" id="GO:0008901">
    <property type="term" value="F:ferredoxin hydrogenase activity"/>
    <property type="evidence" value="ECO:0007669"/>
    <property type="project" value="InterPro"/>
</dbReference>
<dbReference type="SUPFAM" id="SSF54862">
    <property type="entry name" value="4Fe-4S ferredoxins"/>
    <property type="match status" value="1"/>
</dbReference>
<keyword evidence="1" id="KW-0479">Metal-binding</keyword>
<dbReference type="InterPro" id="IPR036991">
    <property type="entry name" value="Fe_hydrogenase_ssu_sf"/>
</dbReference>
<dbReference type="Proteomes" id="UP000429958">
    <property type="component" value="Unassembled WGS sequence"/>
</dbReference>
<dbReference type="RefSeq" id="WP_154473539.1">
    <property type="nucleotide sequence ID" value="NZ_DBEWUL010000015.1"/>
</dbReference>